<keyword evidence="1" id="KW-1185">Reference proteome</keyword>
<dbReference type="WBParaSite" id="nRc.2.0.1.t28909-RA">
    <property type="protein sequence ID" value="nRc.2.0.1.t28909-RA"/>
    <property type="gene ID" value="nRc.2.0.1.g28909"/>
</dbReference>
<accession>A0A915JS55</accession>
<organism evidence="1 2">
    <name type="scientific">Romanomermis culicivorax</name>
    <name type="common">Nematode worm</name>
    <dbReference type="NCBI Taxonomy" id="13658"/>
    <lineage>
        <taxon>Eukaryota</taxon>
        <taxon>Metazoa</taxon>
        <taxon>Ecdysozoa</taxon>
        <taxon>Nematoda</taxon>
        <taxon>Enoplea</taxon>
        <taxon>Dorylaimia</taxon>
        <taxon>Mermithida</taxon>
        <taxon>Mermithoidea</taxon>
        <taxon>Mermithidae</taxon>
        <taxon>Romanomermis</taxon>
    </lineage>
</organism>
<reference evidence="2" key="1">
    <citation type="submission" date="2022-11" db="UniProtKB">
        <authorList>
            <consortium name="WormBaseParasite"/>
        </authorList>
    </citation>
    <scope>IDENTIFICATION</scope>
</reference>
<evidence type="ECO:0000313" key="2">
    <source>
        <dbReference type="WBParaSite" id="nRc.2.0.1.t28909-RA"/>
    </source>
</evidence>
<protein>
    <submittedName>
        <fullName evidence="2">Uncharacterized protein</fullName>
    </submittedName>
</protein>
<sequence length="106" mass="12155">MKAYEKSVCAIVQGIDKRDTKQLFKTLCENCHHDSQDLLELLFVIYVMLEEFTCSSCSSGKDAKAVIRSTFHFGHDEQLHQIIIAIRFVAQLNPRNGFPKFVFVDT</sequence>
<dbReference type="Proteomes" id="UP000887565">
    <property type="component" value="Unplaced"/>
</dbReference>
<name>A0A915JS55_ROMCU</name>
<proteinExistence type="predicted"/>
<evidence type="ECO:0000313" key="1">
    <source>
        <dbReference type="Proteomes" id="UP000887565"/>
    </source>
</evidence>
<dbReference type="AlphaFoldDB" id="A0A915JS55"/>